<organism evidence="1 2">
    <name type="scientific">Halorientalis regularis</name>
    <dbReference type="NCBI Taxonomy" id="660518"/>
    <lineage>
        <taxon>Archaea</taxon>
        <taxon>Methanobacteriati</taxon>
        <taxon>Methanobacteriota</taxon>
        <taxon>Stenosarchaea group</taxon>
        <taxon>Halobacteria</taxon>
        <taxon>Halobacteriales</taxon>
        <taxon>Haloarculaceae</taxon>
        <taxon>Halorientalis</taxon>
    </lineage>
</organism>
<evidence type="ECO:0000313" key="2">
    <source>
        <dbReference type="Proteomes" id="UP000199076"/>
    </source>
</evidence>
<dbReference type="EMBL" id="FNBK01000007">
    <property type="protein sequence ID" value="SDF56763.1"/>
    <property type="molecule type" value="Genomic_DNA"/>
</dbReference>
<dbReference type="Proteomes" id="UP000199076">
    <property type="component" value="Unassembled WGS sequence"/>
</dbReference>
<dbReference type="GO" id="GO:0005198">
    <property type="term" value="F:structural molecule activity"/>
    <property type="evidence" value="ECO:0007669"/>
    <property type="project" value="InterPro"/>
</dbReference>
<dbReference type="Pfam" id="PF06841">
    <property type="entry name" value="Phage_T4_gp19"/>
    <property type="match status" value="1"/>
</dbReference>
<dbReference type="OrthoDB" id="141786at2157"/>
<accession>A0A1G7M530</accession>
<proteinExistence type="predicted"/>
<keyword evidence="2" id="KW-1185">Reference proteome</keyword>
<dbReference type="InterPro" id="IPR011747">
    <property type="entry name" value="CHP02241"/>
</dbReference>
<gene>
    <name evidence="1" type="ORF">SAMN05216218_107135</name>
</gene>
<dbReference type="PANTHER" id="PTHR38009">
    <property type="entry name" value="CONSERVED HYPOTHETICAL PHAGE TAIL PROTEIN"/>
    <property type="match status" value="1"/>
</dbReference>
<sequence length="178" mass="19622">MAADESADPYPRHRFAVDIGTGERLGFAAVRGLSVRVEVAPDEAESGAGDTGDSPWWDFGDWFDQYRESLPTTERRRTQSPNLELRRGVGDDTTLWDWLQDWVAGTVKPRPVHVFLLDGAGRPVRGWRCLAATPVEWTGPELVAERSGVAMEELELAHEGLEAVSDLSAWTEAGEDSA</sequence>
<name>A0A1G7M530_9EURY</name>
<dbReference type="PANTHER" id="PTHR38009:SF1">
    <property type="entry name" value="CONSERVED HYPOTHETICAL PHAGE TAIL PROTEIN"/>
    <property type="match status" value="1"/>
</dbReference>
<dbReference type="AlphaFoldDB" id="A0A1G7M530"/>
<reference evidence="2" key="1">
    <citation type="submission" date="2016-10" db="EMBL/GenBank/DDBJ databases">
        <authorList>
            <person name="Varghese N."/>
            <person name="Submissions S."/>
        </authorList>
    </citation>
    <scope>NUCLEOTIDE SEQUENCE [LARGE SCALE GENOMIC DNA]</scope>
    <source>
        <strain evidence="2">IBRC-M 10760</strain>
    </source>
</reference>
<dbReference type="InterPro" id="IPR010667">
    <property type="entry name" value="Phage_T4_Gp19"/>
</dbReference>
<evidence type="ECO:0000313" key="1">
    <source>
        <dbReference type="EMBL" id="SDF56763.1"/>
    </source>
</evidence>
<protein>
    <submittedName>
        <fullName evidence="1">Conserved hypothetical phage tail region protein</fullName>
    </submittedName>
</protein>
<dbReference type="RefSeq" id="WP_092692029.1">
    <property type="nucleotide sequence ID" value="NZ_FNBK01000007.1"/>
</dbReference>